<keyword evidence="9" id="KW-1185">Reference proteome</keyword>
<keyword evidence="2" id="KW-0805">Transcription regulation</keyword>
<dbReference type="GO" id="GO:0000976">
    <property type="term" value="F:transcription cis-regulatory region binding"/>
    <property type="evidence" value="ECO:0007669"/>
    <property type="project" value="TreeGrafter"/>
</dbReference>
<dbReference type="CDD" id="cd00067">
    <property type="entry name" value="GAL4"/>
    <property type="match status" value="1"/>
</dbReference>
<dbReference type="AlphaFoldDB" id="A0A9P8W5F1"/>
<evidence type="ECO:0000313" key="8">
    <source>
        <dbReference type="EMBL" id="KAH6890633.1"/>
    </source>
</evidence>
<protein>
    <recommendedName>
        <fullName evidence="7">Zn(2)-C6 fungal-type domain-containing protein</fullName>
    </recommendedName>
</protein>
<evidence type="ECO:0000313" key="9">
    <source>
        <dbReference type="Proteomes" id="UP000777438"/>
    </source>
</evidence>
<dbReference type="SUPFAM" id="SSF57701">
    <property type="entry name" value="Zn2/Cys6 DNA-binding domain"/>
    <property type="match status" value="1"/>
</dbReference>
<dbReference type="PANTHER" id="PTHR31845">
    <property type="entry name" value="FINGER DOMAIN PROTEIN, PUTATIVE-RELATED"/>
    <property type="match status" value="1"/>
</dbReference>
<dbReference type="PANTHER" id="PTHR31845:SF10">
    <property type="entry name" value="ZN(II)2CYS6 TRANSCRIPTION FACTOR (EUROFUNG)"/>
    <property type="match status" value="1"/>
</dbReference>
<accession>A0A9P8W5F1</accession>
<feature type="compositionally biased region" description="Pro residues" evidence="6">
    <location>
        <begin position="128"/>
        <end position="142"/>
    </location>
</feature>
<proteinExistence type="predicted"/>
<dbReference type="PROSITE" id="PS50048">
    <property type="entry name" value="ZN2_CY6_FUNGAL_2"/>
    <property type="match status" value="1"/>
</dbReference>
<dbReference type="GO" id="GO:0005634">
    <property type="term" value="C:nucleus"/>
    <property type="evidence" value="ECO:0007669"/>
    <property type="project" value="UniProtKB-SubCell"/>
</dbReference>
<evidence type="ECO:0000256" key="3">
    <source>
        <dbReference type="ARBA" id="ARBA00023125"/>
    </source>
</evidence>
<evidence type="ECO:0000256" key="1">
    <source>
        <dbReference type="ARBA" id="ARBA00004123"/>
    </source>
</evidence>
<keyword evidence="4" id="KW-0804">Transcription</keyword>
<feature type="compositionally biased region" description="Low complexity" evidence="6">
    <location>
        <begin position="17"/>
        <end position="28"/>
    </location>
</feature>
<dbReference type="GO" id="GO:0000981">
    <property type="term" value="F:DNA-binding transcription factor activity, RNA polymerase II-specific"/>
    <property type="evidence" value="ECO:0007669"/>
    <property type="project" value="InterPro"/>
</dbReference>
<feature type="compositionally biased region" description="Low complexity" evidence="6">
    <location>
        <begin position="117"/>
        <end position="127"/>
    </location>
</feature>
<dbReference type="OrthoDB" id="5217604at2759"/>
<comment type="caution">
    <text evidence="8">The sequence shown here is derived from an EMBL/GenBank/DDBJ whole genome shotgun (WGS) entry which is preliminary data.</text>
</comment>
<feature type="region of interest" description="Disordered" evidence="6">
    <location>
        <begin position="106"/>
        <end position="151"/>
    </location>
</feature>
<evidence type="ECO:0000256" key="5">
    <source>
        <dbReference type="ARBA" id="ARBA00023242"/>
    </source>
</evidence>
<reference evidence="8 9" key="1">
    <citation type="journal article" date="2021" name="Nat. Commun.">
        <title>Genetic determinants of endophytism in the Arabidopsis root mycobiome.</title>
        <authorList>
            <person name="Mesny F."/>
            <person name="Miyauchi S."/>
            <person name="Thiergart T."/>
            <person name="Pickel B."/>
            <person name="Atanasova L."/>
            <person name="Karlsson M."/>
            <person name="Huettel B."/>
            <person name="Barry K.W."/>
            <person name="Haridas S."/>
            <person name="Chen C."/>
            <person name="Bauer D."/>
            <person name="Andreopoulos W."/>
            <person name="Pangilinan J."/>
            <person name="LaButti K."/>
            <person name="Riley R."/>
            <person name="Lipzen A."/>
            <person name="Clum A."/>
            <person name="Drula E."/>
            <person name="Henrissat B."/>
            <person name="Kohler A."/>
            <person name="Grigoriev I.V."/>
            <person name="Martin F.M."/>
            <person name="Hacquard S."/>
        </authorList>
    </citation>
    <scope>NUCLEOTIDE SEQUENCE [LARGE SCALE GENOMIC DNA]</scope>
    <source>
        <strain evidence="8 9">MPI-CAGE-CH-0241</strain>
    </source>
</reference>
<name>A0A9P8W5F1_9HYPO</name>
<evidence type="ECO:0000256" key="6">
    <source>
        <dbReference type="SAM" id="MobiDB-lite"/>
    </source>
</evidence>
<keyword evidence="5" id="KW-0539">Nucleus</keyword>
<dbReference type="Proteomes" id="UP000777438">
    <property type="component" value="Unassembled WGS sequence"/>
</dbReference>
<gene>
    <name evidence="8" type="ORF">B0T10DRAFT_486368</name>
</gene>
<dbReference type="GO" id="GO:0008270">
    <property type="term" value="F:zinc ion binding"/>
    <property type="evidence" value="ECO:0007669"/>
    <property type="project" value="InterPro"/>
</dbReference>
<dbReference type="InterPro" id="IPR001138">
    <property type="entry name" value="Zn2Cys6_DnaBD"/>
</dbReference>
<feature type="region of interest" description="Disordered" evidence="6">
    <location>
        <begin position="1"/>
        <end position="29"/>
    </location>
</feature>
<evidence type="ECO:0000256" key="2">
    <source>
        <dbReference type="ARBA" id="ARBA00023015"/>
    </source>
</evidence>
<evidence type="ECO:0000256" key="4">
    <source>
        <dbReference type="ARBA" id="ARBA00023163"/>
    </source>
</evidence>
<dbReference type="CDD" id="cd12148">
    <property type="entry name" value="fungal_TF_MHR"/>
    <property type="match status" value="1"/>
</dbReference>
<sequence length="678" mass="76826">MDDFVVSREMTSHPQTDNGSNNNNDSMNPKQRACANCARLKMKCQWPASGSARPERSACVRCGRMKLSCHVPEAVPRKKRGKSTRVAQLEKKLDGIVELLAANQHIQPKGPPPLTPESPQSTQQSQPQPQPQSQPQLPPKDPYPFNGVDKTDDSPTAADLLIADVPFEEAPCLELLPGFRISQLEAANALETYRRDYVPVYPFVPLPLSLTASDLYSQSRFLFWTIMSVIVPMSGSVQGRVRAWFRKYLAEHVMVRQEKRIDILQAIFIHLGWNDFPFYMEPQATPVLQMAASLVIDLRLDRSPSCCHVAQKTLLGEAWQTMNKSHWEPRLKFNHSLEDKRAVLGYYHISSLLAILFRRGVPFPWSNFLAQCADALLEANQYESDQYLVALVRMHHIAERAYSVMRAVDFQDQVSLVFRAPLDMAINNARRELDSFVKKQPEVVRQNKIFWSHYHTLLIRLYEPVLMMKAPSISDSESLTTEPFLRAEALWKLVHAISNFYNHQFSIPAVDMAALPVTAGGFIAFSAVTTSRLLFAEASPDWDPSLARRRLDFPELLRRLSELYEEAHATAQRMNRRQRILDDGTSIFLKYSYKARWIRQWVVSKLPADEQQPAVTTAATATAASTATTVVTGAQTEVEGMPDWAANFQFDENFWQELMLMGDGDLTDVPLTNAMPLC</sequence>
<dbReference type="InterPro" id="IPR036864">
    <property type="entry name" value="Zn2-C6_fun-type_DNA-bd_sf"/>
</dbReference>
<keyword evidence="3" id="KW-0238">DNA-binding</keyword>
<comment type="subcellular location">
    <subcellularLocation>
        <location evidence="1">Nucleus</location>
    </subcellularLocation>
</comment>
<organism evidence="8 9">
    <name type="scientific">Thelonectria olida</name>
    <dbReference type="NCBI Taxonomy" id="1576542"/>
    <lineage>
        <taxon>Eukaryota</taxon>
        <taxon>Fungi</taxon>
        <taxon>Dikarya</taxon>
        <taxon>Ascomycota</taxon>
        <taxon>Pezizomycotina</taxon>
        <taxon>Sordariomycetes</taxon>
        <taxon>Hypocreomycetidae</taxon>
        <taxon>Hypocreales</taxon>
        <taxon>Nectriaceae</taxon>
        <taxon>Thelonectria</taxon>
    </lineage>
</organism>
<dbReference type="EMBL" id="JAGPYM010000009">
    <property type="protein sequence ID" value="KAH6890633.1"/>
    <property type="molecule type" value="Genomic_DNA"/>
</dbReference>
<dbReference type="InterPro" id="IPR051089">
    <property type="entry name" value="prtT"/>
</dbReference>
<feature type="domain" description="Zn(2)-C6 fungal-type" evidence="7">
    <location>
        <begin position="33"/>
        <end position="71"/>
    </location>
</feature>
<evidence type="ECO:0000259" key="7">
    <source>
        <dbReference type="PROSITE" id="PS50048"/>
    </source>
</evidence>
<dbReference type="Gene3D" id="4.10.240.10">
    <property type="entry name" value="Zn(2)-C6 fungal-type DNA-binding domain"/>
    <property type="match status" value="1"/>
</dbReference>